<feature type="transmembrane region" description="Helical" evidence="9">
    <location>
        <begin position="263"/>
        <end position="281"/>
    </location>
</feature>
<dbReference type="SUPFAM" id="SSF161098">
    <property type="entry name" value="MetI-like"/>
    <property type="match status" value="1"/>
</dbReference>
<evidence type="ECO:0000256" key="5">
    <source>
        <dbReference type="ARBA" id="ARBA00022592"/>
    </source>
</evidence>
<comment type="function">
    <text evidence="10">Part of the binding-protein-dependent transport system for phosphate; probably responsible for the translocation of the substrate across the membrane.</text>
</comment>
<dbReference type="RefSeq" id="WP_096165242.1">
    <property type="nucleotide sequence ID" value="NZ_BAAAIQ010000011.1"/>
</dbReference>
<dbReference type="NCBIfam" id="TIGR02138">
    <property type="entry name" value="phosphate_pstC"/>
    <property type="match status" value="1"/>
</dbReference>
<evidence type="ECO:0000256" key="4">
    <source>
        <dbReference type="ARBA" id="ARBA00022475"/>
    </source>
</evidence>
<keyword evidence="6 9" id="KW-0812">Transmembrane</keyword>
<keyword evidence="3 9" id="KW-0813">Transport</keyword>
<dbReference type="Proteomes" id="UP000218598">
    <property type="component" value="Unassembled WGS sequence"/>
</dbReference>
<protein>
    <recommendedName>
        <fullName evidence="10">Phosphate transport system permease protein</fullName>
    </recommendedName>
</protein>
<evidence type="ECO:0000256" key="9">
    <source>
        <dbReference type="RuleBase" id="RU363032"/>
    </source>
</evidence>
<proteinExistence type="inferred from homology"/>
<evidence type="ECO:0000256" key="6">
    <source>
        <dbReference type="ARBA" id="ARBA00022692"/>
    </source>
</evidence>
<evidence type="ECO:0000313" key="12">
    <source>
        <dbReference type="EMBL" id="PCC40900.1"/>
    </source>
</evidence>
<accession>A0A2A3YNL5</accession>
<dbReference type="InterPro" id="IPR011864">
    <property type="entry name" value="Phosphate_PstC"/>
</dbReference>
<evidence type="ECO:0000256" key="1">
    <source>
        <dbReference type="ARBA" id="ARBA00004651"/>
    </source>
</evidence>
<dbReference type="AlphaFoldDB" id="A0A2A3YNL5"/>
<name>A0A2A3YNL5_9MICO</name>
<evidence type="ECO:0000256" key="10">
    <source>
        <dbReference type="RuleBase" id="RU363054"/>
    </source>
</evidence>
<keyword evidence="8 9" id="KW-0472">Membrane</keyword>
<dbReference type="PANTHER" id="PTHR30425">
    <property type="entry name" value="PHOSPHATE TRANSPORT SYSTEM PERMEASE PROTEIN PST"/>
    <property type="match status" value="1"/>
</dbReference>
<evidence type="ECO:0000256" key="3">
    <source>
        <dbReference type="ARBA" id="ARBA00022448"/>
    </source>
</evidence>
<evidence type="ECO:0000256" key="8">
    <source>
        <dbReference type="ARBA" id="ARBA00023136"/>
    </source>
</evidence>
<dbReference type="Gene3D" id="1.10.3720.10">
    <property type="entry name" value="MetI-like"/>
    <property type="match status" value="1"/>
</dbReference>
<dbReference type="GO" id="GO:0005886">
    <property type="term" value="C:plasma membrane"/>
    <property type="evidence" value="ECO:0007669"/>
    <property type="project" value="UniProtKB-SubCell"/>
</dbReference>
<dbReference type="InterPro" id="IPR000515">
    <property type="entry name" value="MetI-like"/>
</dbReference>
<dbReference type="OrthoDB" id="9785113at2"/>
<keyword evidence="7 9" id="KW-1133">Transmembrane helix</keyword>
<reference evidence="12 13" key="1">
    <citation type="journal article" date="2017" name="Elife">
        <title>Extensive horizontal gene transfer in cheese-associated bacteria.</title>
        <authorList>
            <person name="Bonham K.S."/>
            <person name="Wolfe B.E."/>
            <person name="Dutton R.J."/>
        </authorList>
    </citation>
    <scope>NUCLEOTIDE SEQUENCE [LARGE SCALE GENOMIC DNA]</scope>
    <source>
        <strain evidence="12 13">341_9</strain>
    </source>
</reference>
<comment type="similarity">
    <text evidence="2 10">Belongs to the binding-protein-dependent transport system permease family. CysTW subfamily.</text>
</comment>
<feature type="transmembrane region" description="Helical" evidence="9">
    <location>
        <begin position="191"/>
        <end position="210"/>
    </location>
</feature>
<dbReference type="GeneID" id="95327586"/>
<organism evidence="12 13">
    <name type="scientific">Brachybacterium alimentarium</name>
    <dbReference type="NCBI Taxonomy" id="47845"/>
    <lineage>
        <taxon>Bacteria</taxon>
        <taxon>Bacillati</taxon>
        <taxon>Actinomycetota</taxon>
        <taxon>Actinomycetes</taxon>
        <taxon>Micrococcales</taxon>
        <taxon>Dermabacteraceae</taxon>
        <taxon>Brachybacterium</taxon>
    </lineage>
</organism>
<dbReference type="PROSITE" id="PS50928">
    <property type="entry name" value="ABC_TM1"/>
    <property type="match status" value="1"/>
</dbReference>
<dbReference type="Pfam" id="PF00528">
    <property type="entry name" value="BPD_transp_1"/>
    <property type="match status" value="1"/>
</dbReference>
<comment type="caution">
    <text evidence="12">The sequence shown here is derived from an EMBL/GenBank/DDBJ whole genome shotgun (WGS) entry which is preliminary data.</text>
</comment>
<dbReference type="GO" id="GO:0006817">
    <property type="term" value="P:phosphate ion transport"/>
    <property type="evidence" value="ECO:0007669"/>
    <property type="project" value="UniProtKB-KW"/>
</dbReference>
<feature type="transmembrane region" description="Helical" evidence="9">
    <location>
        <begin position="120"/>
        <end position="144"/>
    </location>
</feature>
<dbReference type="CDD" id="cd06261">
    <property type="entry name" value="TM_PBP2"/>
    <property type="match status" value="1"/>
</dbReference>
<feature type="transmembrane region" description="Helical" evidence="9">
    <location>
        <begin position="29"/>
        <end position="52"/>
    </location>
</feature>
<dbReference type="EMBL" id="NRGR01000004">
    <property type="protein sequence ID" value="PCC40900.1"/>
    <property type="molecule type" value="Genomic_DNA"/>
</dbReference>
<keyword evidence="4 10" id="KW-1003">Cell membrane</keyword>
<feature type="transmembrane region" description="Helical" evidence="9">
    <location>
        <begin position="82"/>
        <end position="108"/>
    </location>
</feature>
<keyword evidence="13" id="KW-1185">Reference proteome</keyword>
<sequence>MSTTEVTPDTHEGSSVSLQSSRRRLGDSVFSALSVGSGLLIFVTLALVAIFLTTESMPAVMESREATGSASGFSLLETTLPLVFGTVLAAAIALAIAIPVSIGIALFISHYAPRRLASTLGYLIDLLAAVPSVVYGLWGGLWLVPRLEPLYLFLNQTLGAWPTWPGFVPWVGGDPVIALFAGEPHAPMRNLASAAIVLAVMVLPIITAVAREVFLQTPRLQEEAALALGATRWETIRTVVLPFGRSGVVAASMLGLGRALGETMAVLMILAPGATFSFRILEVGMHQSIAANIASKQAEASGTEMSLLIFTGLVLFVLTFLINAVARWIVARSGVKS</sequence>
<evidence type="ECO:0000256" key="7">
    <source>
        <dbReference type="ARBA" id="ARBA00022989"/>
    </source>
</evidence>
<evidence type="ECO:0000259" key="11">
    <source>
        <dbReference type="PROSITE" id="PS50928"/>
    </source>
</evidence>
<dbReference type="InterPro" id="IPR051124">
    <property type="entry name" value="Phosphate_Transport_Permease"/>
</dbReference>
<gene>
    <name evidence="12" type="primary">pstC</name>
    <name evidence="12" type="ORF">CIK66_01290</name>
</gene>
<keyword evidence="5 10" id="KW-0592">Phosphate transport</keyword>
<comment type="subcellular location">
    <subcellularLocation>
        <location evidence="1 9">Cell membrane</location>
        <topology evidence="1 9">Multi-pass membrane protein</topology>
    </subcellularLocation>
</comment>
<dbReference type="PANTHER" id="PTHR30425:SF1">
    <property type="entry name" value="PHOSPHATE TRANSPORT SYSTEM PERMEASE PROTEIN PSTC"/>
    <property type="match status" value="1"/>
</dbReference>
<feature type="transmembrane region" description="Helical" evidence="9">
    <location>
        <begin position="307"/>
        <end position="330"/>
    </location>
</feature>
<evidence type="ECO:0000313" key="13">
    <source>
        <dbReference type="Proteomes" id="UP000218598"/>
    </source>
</evidence>
<dbReference type="GO" id="GO:0005315">
    <property type="term" value="F:phosphate transmembrane transporter activity"/>
    <property type="evidence" value="ECO:0007669"/>
    <property type="project" value="InterPro"/>
</dbReference>
<evidence type="ECO:0000256" key="2">
    <source>
        <dbReference type="ARBA" id="ARBA00007069"/>
    </source>
</evidence>
<dbReference type="InterPro" id="IPR035906">
    <property type="entry name" value="MetI-like_sf"/>
</dbReference>
<feature type="domain" description="ABC transmembrane type-1" evidence="11">
    <location>
        <begin position="83"/>
        <end position="326"/>
    </location>
</feature>